<accession>Q1Q5C3</accession>
<evidence type="ECO:0000313" key="1">
    <source>
        <dbReference type="EMBL" id="CAJ75222.1"/>
    </source>
</evidence>
<proteinExistence type="predicted"/>
<reference evidence="1" key="2">
    <citation type="submission" date="2006-01" db="EMBL/GenBank/DDBJ databases">
        <authorList>
            <person name="Genoscope"/>
        </authorList>
    </citation>
    <scope>NUCLEOTIDE SEQUENCE</scope>
</reference>
<organism evidence="1">
    <name type="scientific">Kuenenia stuttgartiensis</name>
    <dbReference type="NCBI Taxonomy" id="174633"/>
    <lineage>
        <taxon>Bacteria</taxon>
        <taxon>Pseudomonadati</taxon>
        <taxon>Planctomycetota</taxon>
        <taxon>Candidatus Brocadiia</taxon>
        <taxon>Candidatus Brocadiales</taxon>
        <taxon>Candidatus Brocadiaceae</taxon>
        <taxon>Candidatus Kuenenia</taxon>
    </lineage>
</organism>
<gene>
    <name evidence="1" type="ORF">kuste4460</name>
</gene>
<protein>
    <submittedName>
        <fullName evidence="1">Uncharacterized protein</fullName>
    </submittedName>
</protein>
<dbReference type="AlphaFoldDB" id="Q1Q5C3"/>
<reference evidence="1" key="1">
    <citation type="journal article" date="2006" name="Nature">
        <title>Deciphering the evolution and metabolism of an anammox bacterium from a community genome.</title>
        <authorList>
            <person name="Strous M."/>
            <person name="Pelletier E."/>
            <person name="Mangenot S."/>
            <person name="Rattei T."/>
            <person name="Lehner A."/>
            <person name="Taylor M.W."/>
            <person name="Horn M."/>
            <person name="Daims H."/>
            <person name="Bartol-Mavel D."/>
            <person name="Wincker P."/>
            <person name="Barbe V."/>
            <person name="Fonknechten N."/>
            <person name="Vallenet D."/>
            <person name="Segurens B."/>
            <person name="Schenowitz-Truong C."/>
            <person name="Medigue C."/>
            <person name="Collingro A."/>
            <person name="Snel B."/>
            <person name="Dutilh B.E."/>
            <person name="OpDenCamp H.J.M."/>
            <person name="vanDerDrift C."/>
            <person name="Cirpus I."/>
            <person name="vanDePas-Schoonen K.T."/>
            <person name="Harhangi H.R."/>
            <person name="vanNiftrik L."/>
            <person name="Schmid M."/>
            <person name="Keltjens J."/>
            <person name="vanDeVossenberg J."/>
            <person name="Kartal B."/>
            <person name="Meier H."/>
            <person name="Frishman D."/>
            <person name="Huynen M.A."/>
            <person name="Mewes H."/>
            <person name="Weissenbach J."/>
            <person name="Jetten M.S.M."/>
            <person name="Wagner M."/>
            <person name="LePaslier D."/>
        </authorList>
    </citation>
    <scope>NUCLEOTIDE SEQUENCE</scope>
</reference>
<dbReference type="EMBL" id="CT573071">
    <property type="protein sequence ID" value="CAJ75222.1"/>
    <property type="molecule type" value="Genomic_DNA"/>
</dbReference>
<name>Q1Q5C3_KUEST</name>
<sequence>MIHSRPGYTSISQYGGFKYFSDIPPRRAACPVDGIHVERVPWSEGKEQMTTTYKEFLSR</sequence>